<dbReference type="Proteomes" id="UP000264062">
    <property type="component" value="Unassembled WGS sequence"/>
</dbReference>
<feature type="transmembrane region" description="Helical" evidence="8">
    <location>
        <begin position="391"/>
        <end position="409"/>
    </location>
</feature>
<dbReference type="Pfam" id="PF00361">
    <property type="entry name" value="Proton_antipo_M"/>
    <property type="match status" value="1"/>
</dbReference>
<evidence type="ECO:0000256" key="7">
    <source>
        <dbReference type="RuleBase" id="RU000320"/>
    </source>
</evidence>
<dbReference type="InterPro" id="IPR001750">
    <property type="entry name" value="ND/Mrp_TM"/>
</dbReference>
<dbReference type="GO" id="GO:0016491">
    <property type="term" value="F:oxidoreductase activity"/>
    <property type="evidence" value="ECO:0007669"/>
    <property type="project" value="UniProtKB-KW"/>
</dbReference>
<feature type="transmembrane region" description="Helical" evidence="8">
    <location>
        <begin position="227"/>
        <end position="250"/>
    </location>
</feature>
<evidence type="ECO:0000256" key="2">
    <source>
        <dbReference type="ARBA" id="ARBA00022475"/>
    </source>
</evidence>
<evidence type="ECO:0000256" key="3">
    <source>
        <dbReference type="ARBA" id="ARBA00022692"/>
    </source>
</evidence>
<keyword evidence="3 7" id="KW-0812">Transmembrane</keyword>
<evidence type="ECO:0000256" key="6">
    <source>
        <dbReference type="ARBA" id="ARBA00023136"/>
    </source>
</evidence>
<evidence type="ECO:0000256" key="8">
    <source>
        <dbReference type="SAM" id="Phobius"/>
    </source>
</evidence>
<dbReference type="PANTHER" id="PTHR42682:SF5">
    <property type="entry name" value="HYDROGENASE-4 COMPONENT F"/>
    <property type="match status" value="1"/>
</dbReference>
<dbReference type="InterPro" id="IPR052175">
    <property type="entry name" value="ComplexI-like_HydComp"/>
</dbReference>
<feature type="transmembrane region" description="Helical" evidence="8">
    <location>
        <begin position="429"/>
        <end position="449"/>
    </location>
</feature>
<evidence type="ECO:0000256" key="4">
    <source>
        <dbReference type="ARBA" id="ARBA00022989"/>
    </source>
</evidence>
<protein>
    <submittedName>
        <fullName evidence="10">Hydrogenase</fullName>
    </submittedName>
</protein>
<proteinExistence type="predicted"/>
<feature type="transmembrane region" description="Helical" evidence="8">
    <location>
        <begin position="298"/>
        <end position="318"/>
    </location>
</feature>
<feature type="transmembrane region" description="Helical" evidence="8">
    <location>
        <begin position="357"/>
        <end position="379"/>
    </location>
</feature>
<organism evidence="10 11">
    <name type="scientific">candidate division WOR-3 bacterium</name>
    <dbReference type="NCBI Taxonomy" id="2052148"/>
    <lineage>
        <taxon>Bacteria</taxon>
        <taxon>Bacteria division WOR-3</taxon>
    </lineage>
</organism>
<keyword evidence="5" id="KW-0560">Oxidoreductase</keyword>
<dbReference type="AlphaFoldDB" id="A0A350HB14"/>
<feature type="transmembrane region" description="Helical" evidence="8">
    <location>
        <begin position="115"/>
        <end position="134"/>
    </location>
</feature>
<feature type="transmembrane region" description="Helical" evidence="8">
    <location>
        <begin position="146"/>
        <end position="169"/>
    </location>
</feature>
<evidence type="ECO:0000256" key="5">
    <source>
        <dbReference type="ARBA" id="ARBA00023002"/>
    </source>
</evidence>
<evidence type="ECO:0000313" key="11">
    <source>
        <dbReference type="Proteomes" id="UP000264062"/>
    </source>
</evidence>
<comment type="subcellular location">
    <subcellularLocation>
        <location evidence="1">Cell membrane</location>
        <topology evidence="1">Multi-pass membrane protein</topology>
    </subcellularLocation>
    <subcellularLocation>
        <location evidence="7">Membrane</location>
        <topology evidence="7">Multi-pass membrane protein</topology>
    </subcellularLocation>
</comment>
<evidence type="ECO:0000259" key="9">
    <source>
        <dbReference type="Pfam" id="PF00361"/>
    </source>
</evidence>
<dbReference type="GO" id="GO:0005886">
    <property type="term" value="C:plasma membrane"/>
    <property type="evidence" value="ECO:0007669"/>
    <property type="project" value="UniProtKB-SubCell"/>
</dbReference>
<feature type="transmembrane region" description="Helical" evidence="8">
    <location>
        <begin position="92"/>
        <end position="109"/>
    </location>
</feature>
<dbReference type="PANTHER" id="PTHR42682">
    <property type="entry name" value="HYDROGENASE-4 COMPONENT F"/>
    <property type="match status" value="1"/>
</dbReference>
<accession>A0A350HB14</accession>
<feature type="transmembrane region" description="Helical" evidence="8">
    <location>
        <begin position="256"/>
        <end position="278"/>
    </location>
</feature>
<gene>
    <name evidence="10" type="ORF">DCW38_06075</name>
</gene>
<feature type="transmembrane region" description="Helical" evidence="8">
    <location>
        <begin position="24"/>
        <end position="49"/>
    </location>
</feature>
<evidence type="ECO:0000256" key="1">
    <source>
        <dbReference type="ARBA" id="ARBA00004651"/>
    </source>
</evidence>
<keyword evidence="6 8" id="KW-0472">Membrane</keyword>
<keyword evidence="2" id="KW-1003">Cell membrane</keyword>
<feature type="transmembrane region" description="Helical" evidence="8">
    <location>
        <begin position="189"/>
        <end position="215"/>
    </location>
</feature>
<name>A0A350HB14_UNCW3</name>
<sequence>MLYFILPLLFSLISFTAKRKNIDYIILVSNSVLNAIFTVYIVFIANINLKYFAVDAISKPFLLILSIVFFSSSLYSIYFLKKREIDERWHSIYTLCFILFDSLMMLSLMSVHIGLYWVLLEATTILTAPLIYFNKTKHSLEAAWKYVFICSIGIAIGFIGIIFLSITFRHSESLFFADFYGYSDPVSSLFLKIAFLFIIVGFGTKAGLAPLHFWLPDAHSEAPSPVSAMLSATLLNTAMIGIIRVLKAMYIFKEQYFANTMLLLMGFMSLFVSAVFILRIKNYKRILAYSSIENMGIIAVALASGGAGILAGIIHTVSHSLLKASLFLTSGNILDRYETKHYDETGPVMKDMKMTGIVFGLSVFGILAIPPSLSFLSEFKIMSVFISGKNYFLMVLFMLLLTVVFYGFIKMLLTMMFGEKDFSAVKKEYILQILPQMLLLIFAFGLGLFMPSAVKQILLDAANWIGG</sequence>
<evidence type="ECO:0000313" key="10">
    <source>
        <dbReference type="EMBL" id="HAV92730.1"/>
    </source>
</evidence>
<keyword evidence="4 8" id="KW-1133">Transmembrane helix</keyword>
<dbReference type="EMBL" id="DMZY01000182">
    <property type="protein sequence ID" value="HAV92730.1"/>
    <property type="molecule type" value="Genomic_DNA"/>
</dbReference>
<feature type="transmembrane region" description="Helical" evidence="8">
    <location>
        <begin position="61"/>
        <end position="80"/>
    </location>
</feature>
<comment type="caution">
    <text evidence="10">The sequence shown here is derived from an EMBL/GenBank/DDBJ whole genome shotgun (WGS) entry which is preliminary data.</text>
</comment>
<reference evidence="10 11" key="1">
    <citation type="journal article" date="2018" name="Nat. Biotechnol.">
        <title>A standardized bacterial taxonomy based on genome phylogeny substantially revises the tree of life.</title>
        <authorList>
            <person name="Parks D.H."/>
            <person name="Chuvochina M."/>
            <person name="Waite D.W."/>
            <person name="Rinke C."/>
            <person name="Skarshewski A."/>
            <person name="Chaumeil P.A."/>
            <person name="Hugenholtz P."/>
        </authorList>
    </citation>
    <scope>NUCLEOTIDE SEQUENCE [LARGE SCALE GENOMIC DNA]</scope>
    <source>
        <strain evidence="10">UBA9956</strain>
    </source>
</reference>
<feature type="domain" description="NADH:quinone oxidoreductase/Mrp antiporter transmembrane" evidence="9">
    <location>
        <begin position="115"/>
        <end position="398"/>
    </location>
</feature>